<dbReference type="AlphaFoldDB" id="A0A485KE06"/>
<protein>
    <submittedName>
        <fullName evidence="4">Aste57867_5029 protein</fullName>
    </submittedName>
</protein>
<reference evidence="3" key="2">
    <citation type="submission" date="2019-06" db="EMBL/GenBank/DDBJ databases">
        <title>Genomics analysis of Aphanomyces spp. identifies a new class of oomycete effector associated with host adaptation.</title>
        <authorList>
            <person name="Gaulin E."/>
        </authorList>
    </citation>
    <scope>NUCLEOTIDE SEQUENCE</scope>
    <source>
        <strain evidence="3">CBS 578.67</strain>
    </source>
</reference>
<name>A0A485KE06_9STRA</name>
<gene>
    <name evidence="4" type="primary">Aste57867_5029</name>
    <name evidence="3" type="ORF">As57867_005016</name>
    <name evidence="4" type="ORF">ASTE57867_5029</name>
</gene>
<evidence type="ECO:0000256" key="1">
    <source>
        <dbReference type="SAM" id="MobiDB-lite"/>
    </source>
</evidence>
<dbReference type="InterPro" id="IPR000717">
    <property type="entry name" value="PCI_dom"/>
</dbReference>
<dbReference type="PANTHER" id="PTHR10678">
    <property type="entry name" value="26S PROTEASOME NON-ATPASE REGULATORY SUBUNIT 11/COP9 SIGNALOSOME COMPLEX SUBUNIT 2"/>
    <property type="match status" value="1"/>
</dbReference>
<evidence type="ECO:0000313" key="3">
    <source>
        <dbReference type="EMBL" id="KAF0711771.1"/>
    </source>
</evidence>
<feature type="domain" description="PCI" evidence="2">
    <location>
        <begin position="268"/>
        <end position="430"/>
    </location>
</feature>
<dbReference type="SMART" id="SM00088">
    <property type="entry name" value="PINT"/>
    <property type="match status" value="1"/>
</dbReference>
<dbReference type="SUPFAM" id="SSF46785">
    <property type="entry name" value="Winged helix' DNA-binding domain"/>
    <property type="match status" value="1"/>
</dbReference>
<dbReference type="OrthoDB" id="194139at2759"/>
<dbReference type="SMART" id="SM00753">
    <property type="entry name" value="PAM"/>
    <property type="match status" value="1"/>
</dbReference>
<sequence length="461" mass="52028">MDSDGGSDYEYEYESDYGGSQQDDNEDEVVDETAIKIENTFYEADDCKNSDPTRALGLFMQVISLQQGDISGGKDKEHVKFRFMSLENIVKLCATLNKSDSMLQHYEEMLTLLPHVTRNEFTDSVNGILDLVSSLTSARSIVSRTYEITLDALKSANNDRLWFQTNIKLGRLYLELGEFVPLKRVLKELHTSCKTPDGHDDMTKATSLLDVYCLEIQLCTATNDTIKMKTIYPKTLDLDAAISDPRTMGVIREEGGKMYMGEGLWNLAYNEFFESFRNYQEAGNSRAKQCLKYVVLANMLASSDINPFDSREAKVFKDVDEINAMLLLRSAYDTNDINAFEKVLKNPKNQISSDPLMKRYLDPLLRNIRCHVLVKLVAPYKSIKIASIARDMNIGDKEVEALAAALINDGRLHSKIDQHQGFLVSFSKTRDVSTKTLDAISKWTDALGKLNETMGARPLVK</sequence>
<dbReference type="InterPro" id="IPR050871">
    <property type="entry name" value="26S_Proteasome/COP9_Components"/>
</dbReference>
<dbReference type="Proteomes" id="UP000332933">
    <property type="component" value="Unassembled WGS sequence"/>
</dbReference>
<dbReference type="Gene3D" id="1.25.40.570">
    <property type="match status" value="1"/>
</dbReference>
<keyword evidence="5" id="KW-1185">Reference proteome</keyword>
<proteinExistence type="predicted"/>
<feature type="compositionally biased region" description="Acidic residues" evidence="1">
    <location>
        <begin position="1"/>
        <end position="15"/>
    </location>
</feature>
<dbReference type="InterPro" id="IPR036390">
    <property type="entry name" value="WH_DNA-bd_sf"/>
</dbReference>
<evidence type="ECO:0000313" key="5">
    <source>
        <dbReference type="Proteomes" id="UP000332933"/>
    </source>
</evidence>
<dbReference type="PROSITE" id="PS50250">
    <property type="entry name" value="PCI"/>
    <property type="match status" value="1"/>
</dbReference>
<dbReference type="EMBL" id="VJMH01001504">
    <property type="protein sequence ID" value="KAF0711771.1"/>
    <property type="molecule type" value="Genomic_DNA"/>
</dbReference>
<organism evidence="4 5">
    <name type="scientific">Aphanomyces stellatus</name>
    <dbReference type="NCBI Taxonomy" id="120398"/>
    <lineage>
        <taxon>Eukaryota</taxon>
        <taxon>Sar</taxon>
        <taxon>Stramenopiles</taxon>
        <taxon>Oomycota</taxon>
        <taxon>Saprolegniomycetes</taxon>
        <taxon>Saprolegniales</taxon>
        <taxon>Verrucalvaceae</taxon>
        <taxon>Aphanomyces</taxon>
    </lineage>
</organism>
<accession>A0A485KE06</accession>
<reference evidence="4 5" key="1">
    <citation type="submission" date="2019-03" db="EMBL/GenBank/DDBJ databases">
        <authorList>
            <person name="Gaulin E."/>
            <person name="Dumas B."/>
        </authorList>
    </citation>
    <scope>NUCLEOTIDE SEQUENCE [LARGE SCALE GENOMIC DNA]</scope>
    <source>
        <strain evidence="4">CBS 568.67</strain>
    </source>
</reference>
<dbReference type="Pfam" id="PF01399">
    <property type="entry name" value="PCI"/>
    <property type="match status" value="1"/>
</dbReference>
<feature type="region of interest" description="Disordered" evidence="1">
    <location>
        <begin position="1"/>
        <end position="29"/>
    </location>
</feature>
<evidence type="ECO:0000313" key="4">
    <source>
        <dbReference type="EMBL" id="VFT82110.1"/>
    </source>
</evidence>
<dbReference type="EMBL" id="CAADRA010001505">
    <property type="protein sequence ID" value="VFT82110.1"/>
    <property type="molecule type" value="Genomic_DNA"/>
</dbReference>
<evidence type="ECO:0000259" key="2">
    <source>
        <dbReference type="PROSITE" id="PS50250"/>
    </source>
</evidence>